<organism evidence="2 3">
    <name type="scientific">Bradyrhizobium diversitatis</name>
    <dbReference type="NCBI Taxonomy" id="2755406"/>
    <lineage>
        <taxon>Bacteria</taxon>
        <taxon>Pseudomonadati</taxon>
        <taxon>Pseudomonadota</taxon>
        <taxon>Alphaproteobacteria</taxon>
        <taxon>Hyphomicrobiales</taxon>
        <taxon>Nitrobacteraceae</taxon>
        <taxon>Bradyrhizobium</taxon>
    </lineage>
</organism>
<dbReference type="GO" id="GO:0032259">
    <property type="term" value="P:methylation"/>
    <property type="evidence" value="ECO:0007669"/>
    <property type="project" value="UniProtKB-KW"/>
</dbReference>
<comment type="caution">
    <text evidence="2">The sequence shown here is derived from an EMBL/GenBank/DDBJ whole genome shotgun (WGS) entry which is preliminary data.</text>
</comment>
<keyword evidence="2" id="KW-0489">Methyltransferase</keyword>
<proteinExistence type="predicted"/>
<dbReference type="InterPro" id="IPR029063">
    <property type="entry name" value="SAM-dependent_MTases_sf"/>
</dbReference>
<evidence type="ECO:0000313" key="3">
    <source>
        <dbReference type="Proteomes" id="UP001194539"/>
    </source>
</evidence>
<name>A0ABS0NZJ8_9BRAD</name>
<dbReference type="InterPro" id="IPR013216">
    <property type="entry name" value="Methyltransf_11"/>
</dbReference>
<dbReference type="Proteomes" id="UP001194539">
    <property type="component" value="Unassembled WGS sequence"/>
</dbReference>
<gene>
    <name evidence="2" type="ORF">H1B27_09070</name>
</gene>
<dbReference type="Gene3D" id="3.40.50.150">
    <property type="entry name" value="Vaccinia Virus protein VP39"/>
    <property type="match status" value="1"/>
</dbReference>
<reference evidence="2 3" key="1">
    <citation type="submission" date="2020-07" db="EMBL/GenBank/DDBJ databases">
        <title>Bradyrhizobium diversity isolated from nodules of indigenous legumes of Western Australia.</title>
        <authorList>
            <person name="Klepa M.S."/>
        </authorList>
    </citation>
    <scope>NUCLEOTIDE SEQUENCE [LARGE SCALE GENOMIC DNA]</scope>
    <source>
        <strain evidence="2 3">CNPSo 4019</strain>
    </source>
</reference>
<accession>A0ABS0NZJ8</accession>
<evidence type="ECO:0000313" key="2">
    <source>
        <dbReference type="EMBL" id="MBH5386435.1"/>
    </source>
</evidence>
<dbReference type="EMBL" id="JACEGD010000007">
    <property type="protein sequence ID" value="MBH5386435.1"/>
    <property type="molecule type" value="Genomic_DNA"/>
</dbReference>
<dbReference type="GO" id="GO:0008168">
    <property type="term" value="F:methyltransferase activity"/>
    <property type="evidence" value="ECO:0007669"/>
    <property type="project" value="UniProtKB-KW"/>
</dbReference>
<keyword evidence="2" id="KW-0808">Transferase</keyword>
<keyword evidence="3" id="KW-1185">Reference proteome</keyword>
<dbReference type="RefSeq" id="WP_197965809.1">
    <property type="nucleotide sequence ID" value="NZ_JACEGD010000007.1"/>
</dbReference>
<sequence>MSGIGNKDIAHEARETVWVPDEGRRGWLRPEREVIEVAKRLFAKGSRAAIDVACGVGRHALGLAEIGFAVSATDLSDAALNQLREEAGIRALDIDVTLASMTALPYLDHSFDYALAYNVSCHGDGSVARAAIAEARRVLRKGGILQATMLSTRSTTRQSGGTIAAGPFGGGHDNRDHDPGIFCDTDTLKVFLAGFEWLQVEDRPRGGSGYRYWHIVVERA</sequence>
<feature type="domain" description="Methyltransferase type 11" evidence="1">
    <location>
        <begin position="51"/>
        <end position="145"/>
    </location>
</feature>
<dbReference type="PANTHER" id="PTHR43591">
    <property type="entry name" value="METHYLTRANSFERASE"/>
    <property type="match status" value="1"/>
</dbReference>
<evidence type="ECO:0000259" key="1">
    <source>
        <dbReference type="Pfam" id="PF08241"/>
    </source>
</evidence>
<dbReference type="CDD" id="cd02440">
    <property type="entry name" value="AdoMet_MTases"/>
    <property type="match status" value="1"/>
</dbReference>
<dbReference type="Pfam" id="PF08241">
    <property type="entry name" value="Methyltransf_11"/>
    <property type="match status" value="1"/>
</dbReference>
<protein>
    <submittedName>
        <fullName evidence="2">Class I SAM-dependent methyltransferase</fullName>
    </submittedName>
</protein>
<dbReference type="SUPFAM" id="SSF53335">
    <property type="entry name" value="S-adenosyl-L-methionine-dependent methyltransferases"/>
    <property type="match status" value="1"/>
</dbReference>